<evidence type="ECO:0000259" key="5">
    <source>
        <dbReference type="PROSITE" id="PS51349"/>
    </source>
</evidence>
<dbReference type="SUPFAM" id="SSF51395">
    <property type="entry name" value="FMN-linked oxidoreductases"/>
    <property type="match status" value="1"/>
</dbReference>
<proteinExistence type="predicted"/>
<dbReference type="GO" id="GO:0016491">
    <property type="term" value="F:oxidoreductase activity"/>
    <property type="evidence" value="ECO:0007669"/>
    <property type="project" value="UniProtKB-KW"/>
</dbReference>
<evidence type="ECO:0000256" key="2">
    <source>
        <dbReference type="ARBA" id="ARBA00022630"/>
    </source>
</evidence>
<dbReference type="InterPro" id="IPR013785">
    <property type="entry name" value="Aldolase_TIM"/>
</dbReference>
<dbReference type="STRING" id="1330534.L323_06600"/>
<keyword evidence="4" id="KW-0560">Oxidoreductase</keyword>
<organism evidence="6 7">
    <name type="scientific">Ruminiclostridium papyrosolvens C7</name>
    <dbReference type="NCBI Taxonomy" id="1330534"/>
    <lineage>
        <taxon>Bacteria</taxon>
        <taxon>Bacillati</taxon>
        <taxon>Bacillota</taxon>
        <taxon>Clostridia</taxon>
        <taxon>Eubacteriales</taxon>
        <taxon>Oscillospiraceae</taxon>
        <taxon>Ruminiclostridium</taxon>
    </lineage>
</organism>
<dbReference type="InterPro" id="IPR037396">
    <property type="entry name" value="FMN_HAD"/>
</dbReference>
<evidence type="ECO:0000256" key="3">
    <source>
        <dbReference type="ARBA" id="ARBA00022643"/>
    </source>
</evidence>
<keyword evidence="2" id="KW-0285">Flavoprotein</keyword>
<gene>
    <name evidence="6" type="ORF">L323_06600</name>
</gene>
<dbReference type="Proteomes" id="UP000016860">
    <property type="component" value="Unassembled WGS sequence"/>
</dbReference>
<evidence type="ECO:0000313" key="7">
    <source>
        <dbReference type="Proteomes" id="UP000016860"/>
    </source>
</evidence>
<sequence length="300" mass="32592">MKQNIQPNYRAGDSDEITRQYFDSLLIEMRHIDSVIPSTAFELYGEKFSTPIMTAALSHLNNNRANGMIEMAKGAKAANAVMWTGMGDEAELEAITVTGAKTIKIIKPHSDNNTIFKRIEHAEKCGVLALGMDIDHSFNSKGEFDNVLGLPMSGKTLDEIKEFVKATKLPFIIKGVLSEKDTYKCLEAGVKGIVISHHHGIMDYAVPPLMVLPKIAKVVNRSIPIFVDCGVASGIDVFKALALGADAVSVGRTLIPHLNKDGADGVQKIIQEMNVELAGVMARTCSKDIVSIDASVILQR</sequence>
<dbReference type="Gene3D" id="3.20.20.70">
    <property type="entry name" value="Aldolase class I"/>
    <property type="match status" value="1"/>
</dbReference>
<dbReference type="PANTHER" id="PTHR10578:SF107">
    <property type="entry name" value="2-HYDROXYACID OXIDASE 1"/>
    <property type="match status" value="1"/>
</dbReference>
<accession>U4R4X4</accession>
<keyword evidence="3" id="KW-0288">FMN</keyword>
<evidence type="ECO:0000256" key="4">
    <source>
        <dbReference type="ARBA" id="ARBA00023002"/>
    </source>
</evidence>
<dbReference type="AlphaFoldDB" id="U4R4X4"/>
<protein>
    <submittedName>
        <fullName evidence="6">Alpha-hydroxy acid dehydrogenase</fullName>
    </submittedName>
</protein>
<evidence type="ECO:0000256" key="1">
    <source>
        <dbReference type="ARBA" id="ARBA00001917"/>
    </source>
</evidence>
<reference evidence="6 7" key="1">
    <citation type="journal article" date="2013" name="Genome Announc.">
        <title>Draft Genome Sequence of the Cellulolytic Bacterium Clostridium papyrosolvens C7 (ATCC 700395).</title>
        <authorList>
            <person name="Zepeda V."/>
            <person name="Dassa B."/>
            <person name="Borovok I."/>
            <person name="Lamed R."/>
            <person name="Bayer E.A."/>
            <person name="Cate J.H."/>
        </authorList>
    </citation>
    <scope>NUCLEOTIDE SEQUENCE [LARGE SCALE GENOMIC DNA]</scope>
    <source>
        <strain evidence="6 7">C7</strain>
    </source>
</reference>
<dbReference type="InterPro" id="IPR000262">
    <property type="entry name" value="FMN-dep_DH"/>
</dbReference>
<dbReference type="EMBL" id="ATAY01000022">
    <property type="protein sequence ID" value="EPR12962.1"/>
    <property type="molecule type" value="Genomic_DNA"/>
</dbReference>
<comment type="cofactor">
    <cofactor evidence="1">
        <name>FMN</name>
        <dbReference type="ChEBI" id="CHEBI:58210"/>
    </cofactor>
</comment>
<dbReference type="PANTHER" id="PTHR10578">
    <property type="entry name" value="S -2-HYDROXY-ACID OXIDASE-RELATED"/>
    <property type="match status" value="1"/>
</dbReference>
<dbReference type="Pfam" id="PF01070">
    <property type="entry name" value="FMN_dh"/>
    <property type="match status" value="2"/>
</dbReference>
<dbReference type="RefSeq" id="WP_020814889.1">
    <property type="nucleotide sequence ID" value="NZ_ATAY01000022.1"/>
</dbReference>
<dbReference type="OrthoDB" id="9770452at2"/>
<comment type="caution">
    <text evidence="6">The sequence shown here is derived from an EMBL/GenBank/DDBJ whole genome shotgun (WGS) entry which is preliminary data.</text>
</comment>
<feature type="domain" description="FMN hydroxy acid dehydrogenase" evidence="5">
    <location>
        <begin position="1"/>
        <end position="300"/>
    </location>
</feature>
<dbReference type="PROSITE" id="PS51349">
    <property type="entry name" value="FMN_HYDROXY_ACID_DH_2"/>
    <property type="match status" value="1"/>
</dbReference>
<dbReference type="PATRIC" id="fig|1330534.3.peg.1319"/>
<name>U4R4X4_9FIRM</name>
<evidence type="ECO:0000313" key="6">
    <source>
        <dbReference type="EMBL" id="EPR12962.1"/>
    </source>
</evidence>